<reference evidence="3 5" key="1">
    <citation type="submission" date="2015-03" db="EMBL/GenBank/DDBJ databases">
        <title>Complete genome sequence of Lactobacillus acetotolerans NBRC 13120.</title>
        <authorList>
            <person name="Toh H."/>
            <person name="Morita H."/>
            <person name="Fujita N."/>
        </authorList>
    </citation>
    <scope>NUCLEOTIDE SEQUENCE [LARGE SCALE GENOMIC DNA]</scope>
    <source>
        <strain evidence="3 5">NBRC 13120</strain>
    </source>
</reference>
<evidence type="ECO:0000313" key="2">
    <source>
        <dbReference type="EMBL" id="BAQ57457.1"/>
    </source>
</evidence>
<dbReference type="AlphaFoldDB" id="A0A0D6A431"/>
<dbReference type="InterPro" id="IPR036397">
    <property type="entry name" value="RNaseH_sf"/>
</dbReference>
<feature type="domain" description="Integrase catalytic" evidence="1">
    <location>
        <begin position="160"/>
        <end position="349"/>
    </location>
</feature>
<dbReference type="Gene3D" id="3.30.420.10">
    <property type="entry name" value="Ribonuclease H-like superfamily/Ribonuclease H"/>
    <property type="match status" value="1"/>
</dbReference>
<dbReference type="KEGG" id="lae:LBAT_1068"/>
<dbReference type="KEGG" id="lae:LBAT_1550"/>
<dbReference type="InterPro" id="IPR009057">
    <property type="entry name" value="Homeodomain-like_sf"/>
</dbReference>
<dbReference type="PANTHER" id="PTHR35004">
    <property type="entry name" value="TRANSPOSASE RV3428C-RELATED"/>
    <property type="match status" value="1"/>
</dbReference>
<dbReference type="SUPFAM" id="SSF46689">
    <property type="entry name" value="Homeodomain-like"/>
    <property type="match status" value="1"/>
</dbReference>
<dbReference type="PANTHER" id="PTHR35004:SF7">
    <property type="entry name" value="INTEGRASE PROTEIN"/>
    <property type="match status" value="1"/>
</dbReference>
<evidence type="ECO:0000259" key="1">
    <source>
        <dbReference type="PROSITE" id="PS50994"/>
    </source>
</evidence>
<evidence type="ECO:0000313" key="4">
    <source>
        <dbReference type="EMBL" id="BAQ57939.1"/>
    </source>
</evidence>
<organism evidence="3 5">
    <name type="scientific">Lactobacillus acetotolerans</name>
    <dbReference type="NCBI Taxonomy" id="1600"/>
    <lineage>
        <taxon>Bacteria</taxon>
        <taxon>Bacillati</taxon>
        <taxon>Bacillota</taxon>
        <taxon>Bacilli</taxon>
        <taxon>Lactobacillales</taxon>
        <taxon>Lactobacillaceae</taxon>
        <taxon>Lactobacillus</taxon>
    </lineage>
</organism>
<protein>
    <submittedName>
        <fullName evidence="3">Transposase</fullName>
    </submittedName>
</protein>
<dbReference type="GO" id="GO:0003676">
    <property type="term" value="F:nucleic acid binding"/>
    <property type="evidence" value="ECO:0007669"/>
    <property type="project" value="InterPro"/>
</dbReference>
<dbReference type="STRING" id="1600.LBAT_1068"/>
<dbReference type="InterPro" id="IPR001584">
    <property type="entry name" value="Integrase_cat-core"/>
</dbReference>
<dbReference type="PROSITE" id="PS50994">
    <property type="entry name" value="INTEGRASE"/>
    <property type="match status" value="1"/>
</dbReference>
<name>A0A0D6A431_9LACO</name>
<dbReference type="Proteomes" id="UP000035709">
    <property type="component" value="Chromosome"/>
</dbReference>
<dbReference type="EMBL" id="AP014808">
    <property type="protein sequence ID" value="BAQ57501.1"/>
    <property type="molecule type" value="Genomic_DNA"/>
</dbReference>
<proteinExistence type="predicted"/>
<evidence type="ECO:0000313" key="5">
    <source>
        <dbReference type="Proteomes" id="UP000035709"/>
    </source>
</evidence>
<evidence type="ECO:0000313" key="3">
    <source>
        <dbReference type="EMBL" id="BAQ57501.1"/>
    </source>
</evidence>
<keyword evidence="5" id="KW-1185">Reference proteome</keyword>
<sequence>MRRIKLRMNEQRKYQVIKDLVDQHKNKRRAALTLDITVRQVNRLIRKYQDKGKAAFVHGNRNRQPVNCLTTEINKQIVTLYRSKYQDCNFKHYTELLNRREHLPVSYSSVYSRLTQADIYPPKLWRKTRKKRAKARYRAKHPTAKTKTLKQAVNYQLALEDAHPRRERCKYFGEEIQMDASSIVWFGTKKAALHLAIDDATGNLVGAYFDWQETLNGYYHVFEQILKNYGIPYRFKTDNRTVFNYETAKTKSENKDVLTQFGYACQILGVNLVTTSVSQAKGRIERANQTVQSRLKPELRLAGVTTIEQANHYLTATFIPAFNREFGQDYRQVTSTFEQAPDNRKINYTLAVLSPRVFDSGSTISFKHKYYQAVKASGELVCFMKGTKCLVIEALDGQLLVTVKDQVYALKELAKNAQHSPDLDVAAKPKRPKKKYLPPMSHPWKRASFLAQQRKAHYQHQYA</sequence>
<dbReference type="InterPro" id="IPR012337">
    <property type="entry name" value="RNaseH-like_sf"/>
</dbReference>
<gene>
    <name evidence="2" type="ORF">LBAT_1068</name>
    <name evidence="3" type="ORF">LBAT_1112</name>
    <name evidence="4" type="ORF">LBAT_1550</name>
</gene>
<accession>A0A0D6A431</accession>
<dbReference type="PATRIC" id="fig|1600.4.peg.1092"/>
<dbReference type="EMBL" id="AP014808">
    <property type="protein sequence ID" value="BAQ57939.1"/>
    <property type="molecule type" value="Genomic_DNA"/>
</dbReference>
<dbReference type="GO" id="GO:0015074">
    <property type="term" value="P:DNA integration"/>
    <property type="evidence" value="ECO:0007669"/>
    <property type="project" value="InterPro"/>
</dbReference>
<dbReference type="NCBIfam" id="NF033594">
    <property type="entry name" value="transpos_ISNCY_2"/>
    <property type="match status" value="1"/>
</dbReference>
<dbReference type="KEGG" id="lae:LBAT_1112"/>
<dbReference type="SUPFAM" id="SSF53098">
    <property type="entry name" value="Ribonuclease H-like"/>
    <property type="match status" value="1"/>
</dbReference>
<dbReference type="EMBL" id="AP014808">
    <property type="protein sequence ID" value="BAQ57457.1"/>
    <property type="molecule type" value="Genomic_DNA"/>
</dbReference>
<dbReference type="InterPro" id="IPR047797">
    <property type="entry name" value="ISNCY_transpos"/>
</dbReference>